<evidence type="ECO:0000313" key="4">
    <source>
        <dbReference type="Proteomes" id="UP000053815"/>
    </source>
</evidence>
<evidence type="ECO:0000259" key="2">
    <source>
        <dbReference type="PROSITE" id="PS51253"/>
    </source>
</evidence>
<dbReference type="Proteomes" id="UP000053815">
    <property type="component" value="Unassembled WGS sequence"/>
</dbReference>
<reference evidence="3" key="1">
    <citation type="submission" date="2014-09" db="EMBL/GenBank/DDBJ databases">
        <title>Draft genome sequence of an oleaginous Mucoromycotina fungus Mucor ambiguus NBRC6742.</title>
        <authorList>
            <person name="Takeda I."/>
            <person name="Yamane N."/>
            <person name="Morita T."/>
            <person name="Tamano K."/>
            <person name="Machida M."/>
            <person name="Baker S."/>
            <person name="Koike H."/>
        </authorList>
    </citation>
    <scope>NUCLEOTIDE SEQUENCE</scope>
    <source>
        <strain evidence="3">NBRC 6742</strain>
    </source>
</reference>
<accession>A0A0C9MTI8</accession>
<gene>
    <name evidence="3" type="ORF">MAM1_0090d04858</name>
</gene>
<dbReference type="InterPro" id="IPR006600">
    <property type="entry name" value="HTH_CenpB_DNA-bd_dom"/>
</dbReference>
<proteinExistence type="predicted"/>
<name>A0A0C9MTI8_9FUNG</name>
<keyword evidence="4" id="KW-1185">Reference proteome</keyword>
<evidence type="ECO:0000256" key="1">
    <source>
        <dbReference type="ARBA" id="ARBA00023125"/>
    </source>
</evidence>
<keyword evidence="1" id="KW-0238">DNA-binding</keyword>
<organism evidence="3">
    <name type="scientific">Mucor ambiguus</name>
    <dbReference type="NCBI Taxonomy" id="91626"/>
    <lineage>
        <taxon>Eukaryota</taxon>
        <taxon>Fungi</taxon>
        <taxon>Fungi incertae sedis</taxon>
        <taxon>Mucoromycota</taxon>
        <taxon>Mucoromycotina</taxon>
        <taxon>Mucoromycetes</taxon>
        <taxon>Mucorales</taxon>
        <taxon>Mucorineae</taxon>
        <taxon>Mucoraceae</taxon>
        <taxon>Mucor</taxon>
    </lineage>
</organism>
<dbReference type="EMBL" id="DF836379">
    <property type="protein sequence ID" value="GAN05388.1"/>
    <property type="molecule type" value="Genomic_DNA"/>
</dbReference>
<dbReference type="Gene3D" id="1.10.10.60">
    <property type="entry name" value="Homeodomain-like"/>
    <property type="match status" value="1"/>
</dbReference>
<protein>
    <recommendedName>
        <fullName evidence="2">HTH CENPB-type domain-containing protein</fullName>
    </recommendedName>
</protein>
<dbReference type="SMART" id="SM00674">
    <property type="entry name" value="CENPB"/>
    <property type="match status" value="1"/>
</dbReference>
<feature type="domain" description="HTH CENPB-type" evidence="2">
    <location>
        <begin position="67"/>
        <end position="141"/>
    </location>
</feature>
<dbReference type="PROSITE" id="PS51253">
    <property type="entry name" value="HTH_CENPB"/>
    <property type="match status" value="1"/>
</dbReference>
<dbReference type="STRING" id="91626.A0A0C9MTI8"/>
<dbReference type="Pfam" id="PF03221">
    <property type="entry name" value="HTH_Tnp_Tc5"/>
    <property type="match status" value="1"/>
</dbReference>
<dbReference type="OrthoDB" id="2283113at2759"/>
<sequence>MTERTRLSLQQKIELLDKHATGHYNQKKLGEWAKQAFKLSKPLRQQTISDILKKRNEIYGNIIVKESSKSLRLPRYPQLDQEITKYVADQNAAKRPVDRNAIMTYIKYVAAVKYRIPEGEVKFSDGWLTKVFKRNKLKSRYTYGESASVDITSENIQSEIQKV</sequence>
<dbReference type="GO" id="GO:0003677">
    <property type="term" value="F:DNA binding"/>
    <property type="evidence" value="ECO:0007669"/>
    <property type="project" value="UniProtKB-KW"/>
</dbReference>
<dbReference type="AlphaFoldDB" id="A0A0C9MTI8"/>
<evidence type="ECO:0000313" key="3">
    <source>
        <dbReference type="EMBL" id="GAN05388.1"/>
    </source>
</evidence>